<gene>
    <name evidence="1" type="ORF">EEJ42_29255</name>
</gene>
<name>A0A3M8VN03_9ACTN</name>
<comment type="caution">
    <text evidence="1">The sequence shown here is derived from an EMBL/GenBank/DDBJ whole genome shotgun (WGS) entry which is preliminary data.</text>
</comment>
<keyword evidence="2" id="KW-1185">Reference proteome</keyword>
<proteinExistence type="predicted"/>
<sequence>MSSEVIAALREVHDLLTTFDEPSRIRRAADELEGAADKVVACAAELVDVPEPENLQLRLSFAVKAIRAAEKAARAHRRNPLTRPLSHARFALNTGKARGWLQGILEKLDAAPTPPSGA</sequence>
<evidence type="ECO:0000313" key="1">
    <source>
        <dbReference type="EMBL" id="RNG17815.1"/>
    </source>
</evidence>
<dbReference type="RefSeq" id="WP_123104626.1">
    <property type="nucleotide sequence ID" value="NZ_RIBZ01000327.1"/>
</dbReference>
<accession>A0A3M8VN03</accession>
<evidence type="ECO:0000313" key="2">
    <source>
        <dbReference type="Proteomes" id="UP000275401"/>
    </source>
</evidence>
<dbReference type="EMBL" id="RIBZ01000327">
    <property type="protein sequence ID" value="RNG17815.1"/>
    <property type="molecule type" value="Genomic_DNA"/>
</dbReference>
<reference evidence="1 2" key="1">
    <citation type="submission" date="2018-11" db="EMBL/GenBank/DDBJ databases">
        <title>The Potential of Streptomyces as Biocontrol Agents against the Tomato grey mould, Botrytis cinerea (Gray mold) Frontiers in Microbiology.</title>
        <authorList>
            <person name="Li D."/>
        </authorList>
    </citation>
    <scope>NUCLEOTIDE SEQUENCE [LARGE SCALE GENOMIC DNA]</scope>
    <source>
        <strain evidence="1 2">NEAU-LD23</strain>
    </source>
</reference>
<dbReference type="AlphaFoldDB" id="A0A3M8VN03"/>
<protein>
    <submittedName>
        <fullName evidence="1">Uncharacterized protein</fullName>
    </submittedName>
</protein>
<dbReference type="Proteomes" id="UP000275401">
    <property type="component" value="Unassembled WGS sequence"/>
</dbReference>
<organism evidence="1 2">
    <name type="scientific">Streptomyces botrytidirepellens</name>
    <dbReference type="NCBI Taxonomy" id="2486417"/>
    <lineage>
        <taxon>Bacteria</taxon>
        <taxon>Bacillati</taxon>
        <taxon>Actinomycetota</taxon>
        <taxon>Actinomycetes</taxon>
        <taxon>Kitasatosporales</taxon>
        <taxon>Streptomycetaceae</taxon>
        <taxon>Streptomyces</taxon>
    </lineage>
</organism>